<evidence type="ECO:0008006" key="4">
    <source>
        <dbReference type="Google" id="ProtNLM"/>
    </source>
</evidence>
<accession>A0A2W7QWG3</accession>
<name>A0A2W7QWG3_9RHOB</name>
<proteinExistence type="predicted"/>
<dbReference type="InterPro" id="IPR020349">
    <property type="entry name" value="Uncharacterised_14.7kDa"/>
</dbReference>
<gene>
    <name evidence="2" type="ORF">LY56_00175</name>
</gene>
<dbReference type="AlphaFoldDB" id="A0A2W7QWG3"/>
<organism evidence="2 3">
    <name type="scientific">Roseinatronobacter thiooxidans</name>
    <dbReference type="NCBI Taxonomy" id="121821"/>
    <lineage>
        <taxon>Bacteria</taxon>
        <taxon>Pseudomonadati</taxon>
        <taxon>Pseudomonadota</taxon>
        <taxon>Alphaproteobacteria</taxon>
        <taxon>Rhodobacterales</taxon>
        <taxon>Paracoccaceae</taxon>
        <taxon>Roseinatronobacter</taxon>
    </lineage>
</organism>
<evidence type="ECO:0000313" key="3">
    <source>
        <dbReference type="Proteomes" id="UP000249364"/>
    </source>
</evidence>
<keyword evidence="3" id="KW-1185">Reference proteome</keyword>
<evidence type="ECO:0000313" key="2">
    <source>
        <dbReference type="EMBL" id="PZX48027.1"/>
    </source>
</evidence>
<dbReference type="Proteomes" id="UP000249364">
    <property type="component" value="Unassembled WGS sequence"/>
</dbReference>
<evidence type="ECO:0000256" key="1">
    <source>
        <dbReference type="SAM" id="SignalP"/>
    </source>
</evidence>
<dbReference type="Pfam" id="PF17267">
    <property type="entry name" value="DUF5333"/>
    <property type="match status" value="1"/>
</dbReference>
<feature type="signal peptide" evidence="1">
    <location>
        <begin position="1"/>
        <end position="34"/>
    </location>
</feature>
<feature type="chain" id="PRO_5016044717" description="DUF5333 domain-containing protein" evidence="1">
    <location>
        <begin position="35"/>
        <end position="157"/>
    </location>
</feature>
<dbReference type="STRING" id="121821.GCA_001870675_02248"/>
<protein>
    <recommendedName>
        <fullName evidence="4">DUF5333 domain-containing protein</fullName>
    </recommendedName>
</protein>
<comment type="caution">
    <text evidence="2">The sequence shown here is derived from an EMBL/GenBank/DDBJ whole genome shotgun (WGS) entry which is preliminary data.</text>
</comment>
<keyword evidence="1" id="KW-0732">Signal</keyword>
<reference evidence="2 3" key="1">
    <citation type="submission" date="2018-06" db="EMBL/GenBank/DDBJ databases">
        <title>Genomic Encyclopedia of Archaeal and Bacterial Type Strains, Phase II (KMG-II): from individual species to whole genera.</title>
        <authorList>
            <person name="Goeker M."/>
        </authorList>
    </citation>
    <scope>NUCLEOTIDE SEQUENCE [LARGE SCALE GENOMIC DNA]</scope>
    <source>
        <strain evidence="2 3">DSM 13087</strain>
    </source>
</reference>
<dbReference type="EMBL" id="QKZQ01000001">
    <property type="protein sequence ID" value="PZX48027.1"/>
    <property type="molecule type" value="Genomic_DNA"/>
</dbReference>
<sequence>MEAAVLHCRDGVSTMKLHMLGLTTAILLTGSAMAGVATTQAQVNDTLRNTPEIYNGLFTAALIKHVVDTCPAVSPPGRLSRVTYFLSLYNRARNLGFSREQIEAFVEDKQEQARLEGIVKAHLQREGVTPDDESSVCAFARAQIAERSALGRQLRER</sequence>